<evidence type="ECO:0000313" key="2">
    <source>
        <dbReference type="EMBL" id="OJG12242.1"/>
    </source>
</evidence>
<sequence length="123" mass="14177">MNEMIDCLKKEASEWPGATVAYRESWDCDYFQVAQKGFCLLGKNKANQRVMTVKGRPEINEQLKEQYAFIVPGYYSNKTHWISVILEESDLSVTELIHLLQTSYQLVFEQLPKKTQAAILDLA</sequence>
<dbReference type="PANTHER" id="PTHR35145:SF1">
    <property type="entry name" value="CYTOPLASMIC PROTEIN"/>
    <property type="match status" value="1"/>
</dbReference>
<name>A0A1L8QXL9_9ENTE</name>
<evidence type="ECO:0000313" key="1">
    <source>
        <dbReference type="EMBL" id="MCC9274512.1"/>
    </source>
</evidence>
<gene>
    <name evidence="1" type="ORF">K8V42_09505</name>
    <name evidence="2" type="ORF">RU93_GL000172</name>
</gene>
<protein>
    <submittedName>
        <fullName evidence="1">MmcQ/YjbR family DNA-binding protein</fullName>
    </submittedName>
</protein>
<dbReference type="RefSeq" id="WP_071873726.1">
    <property type="nucleotide sequence ID" value="NZ_JBHSHF010000002.1"/>
</dbReference>
<reference evidence="2 3" key="1">
    <citation type="submission" date="2014-12" db="EMBL/GenBank/DDBJ databases">
        <title>Draft genome sequences of 29 type strains of Enterococci.</title>
        <authorList>
            <person name="Zhong Z."/>
            <person name="Sun Z."/>
            <person name="Liu W."/>
            <person name="Zhang W."/>
            <person name="Zhang H."/>
        </authorList>
    </citation>
    <scope>NUCLEOTIDE SEQUENCE [LARGE SCALE GENOMIC DNA]</scope>
    <source>
        <strain evidence="2 3">DSM 17690</strain>
    </source>
</reference>
<dbReference type="Proteomes" id="UP000182149">
    <property type="component" value="Unassembled WGS sequence"/>
</dbReference>
<reference evidence="1" key="3">
    <citation type="submission" date="2021-11" db="EMBL/GenBank/DDBJ databases">
        <authorList>
            <person name="Gilroy R."/>
        </authorList>
    </citation>
    <scope>NUCLEOTIDE SEQUENCE</scope>
    <source>
        <strain evidence="1">150</strain>
    </source>
</reference>
<dbReference type="Proteomes" id="UP000813384">
    <property type="component" value="Unassembled WGS sequence"/>
</dbReference>
<accession>A0A1L8QXL9</accession>
<dbReference type="PANTHER" id="PTHR35145">
    <property type="entry name" value="CYTOPLASMIC PROTEIN-RELATED"/>
    <property type="match status" value="1"/>
</dbReference>
<proteinExistence type="predicted"/>
<keyword evidence="3" id="KW-1185">Reference proteome</keyword>
<keyword evidence="1" id="KW-0238">DNA-binding</keyword>
<dbReference type="GO" id="GO:0003677">
    <property type="term" value="F:DNA binding"/>
    <property type="evidence" value="ECO:0007669"/>
    <property type="project" value="UniProtKB-KW"/>
</dbReference>
<comment type="caution">
    <text evidence="2">The sequence shown here is derived from an EMBL/GenBank/DDBJ whole genome shotgun (WGS) entry which is preliminary data.</text>
</comment>
<evidence type="ECO:0000313" key="3">
    <source>
        <dbReference type="Proteomes" id="UP000182149"/>
    </source>
</evidence>
<dbReference type="InterPro" id="IPR007351">
    <property type="entry name" value="YjbR"/>
</dbReference>
<reference evidence="1" key="2">
    <citation type="journal article" date="2021" name="PeerJ">
        <title>Extensive microbial diversity within the chicken gut microbiome revealed by metagenomics and culture.</title>
        <authorList>
            <person name="Gilroy R."/>
            <person name="Ravi A."/>
            <person name="Getino M."/>
            <person name="Pursley I."/>
            <person name="Horton D.L."/>
            <person name="Alikhan N.F."/>
            <person name="Baker D."/>
            <person name="Gharbi K."/>
            <person name="Hall N."/>
            <person name="Watson M."/>
            <person name="Adriaenssens E.M."/>
            <person name="Foster-Nyarko E."/>
            <person name="Jarju S."/>
            <person name="Secka A."/>
            <person name="Antonio M."/>
            <person name="Oren A."/>
            <person name="Chaudhuri R.R."/>
            <person name="La Ragione R."/>
            <person name="Hildebrand F."/>
            <person name="Pallen M.J."/>
        </authorList>
    </citation>
    <scope>NUCLEOTIDE SEQUENCE</scope>
    <source>
        <strain evidence="1">150</strain>
    </source>
</reference>
<dbReference type="Pfam" id="PF04237">
    <property type="entry name" value="YjbR"/>
    <property type="match status" value="1"/>
</dbReference>
<dbReference type="EMBL" id="JAJJVO010000142">
    <property type="protein sequence ID" value="MCC9274512.1"/>
    <property type="molecule type" value="Genomic_DNA"/>
</dbReference>
<dbReference type="Gene3D" id="3.90.1150.30">
    <property type="match status" value="1"/>
</dbReference>
<dbReference type="SUPFAM" id="SSF142906">
    <property type="entry name" value="YjbR-like"/>
    <property type="match status" value="1"/>
</dbReference>
<dbReference type="InterPro" id="IPR058532">
    <property type="entry name" value="YjbR/MT2646/Rv2570-like"/>
</dbReference>
<dbReference type="InterPro" id="IPR038056">
    <property type="entry name" value="YjbR-like_sf"/>
</dbReference>
<dbReference type="STRING" id="328396.RU93_GL000172"/>
<dbReference type="AlphaFoldDB" id="A0A1L8QXL9"/>
<organism evidence="2 3">
    <name type="scientific">Enterococcus aquimarinus</name>
    <dbReference type="NCBI Taxonomy" id="328396"/>
    <lineage>
        <taxon>Bacteria</taxon>
        <taxon>Bacillati</taxon>
        <taxon>Bacillota</taxon>
        <taxon>Bacilli</taxon>
        <taxon>Lactobacillales</taxon>
        <taxon>Enterococcaceae</taxon>
        <taxon>Enterococcus</taxon>
    </lineage>
</organism>
<dbReference type="OrthoDB" id="9789813at2"/>
<dbReference type="EMBL" id="JXKD01000001">
    <property type="protein sequence ID" value="OJG12242.1"/>
    <property type="molecule type" value="Genomic_DNA"/>
</dbReference>